<dbReference type="Proteomes" id="UP000807504">
    <property type="component" value="Unassembled WGS sequence"/>
</dbReference>
<evidence type="ECO:0008006" key="4">
    <source>
        <dbReference type="Google" id="ProtNLM"/>
    </source>
</evidence>
<proteinExistence type="predicted"/>
<dbReference type="SUPFAM" id="SSF46689">
    <property type="entry name" value="Homeodomain-like"/>
    <property type="match status" value="1"/>
</dbReference>
<protein>
    <recommendedName>
        <fullName evidence="4">Transposase</fullName>
    </recommendedName>
</protein>
<comment type="caution">
    <text evidence="2">The sequence shown here is derived from an EMBL/GenBank/DDBJ whole genome shotgun (WGS) entry which is preliminary data.</text>
</comment>
<name>A0A8T0F902_ARGBR</name>
<evidence type="ECO:0000313" key="2">
    <source>
        <dbReference type="EMBL" id="KAF8785899.1"/>
    </source>
</evidence>
<evidence type="ECO:0000313" key="3">
    <source>
        <dbReference type="Proteomes" id="UP000807504"/>
    </source>
</evidence>
<reference evidence="2" key="2">
    <citation type="submission" date="2020-06" db="EMBL/GenBank/DDBJ databases">
        <authorList>
            <person name="Sheffer M."/>
        </authorList>
    </citation>
    <scope>NUCLEOTIDE SEQUENCE</scope>
</reference>
<reference evidence="2" key="1">
    <citation type="journal article" date="2020" name="bioRxiv">
        <title>Chromosome-level reference genome of the European wasp spider Argiope bruennichi: a resource for studies on range expansion and evolutionary adaptation.</title>
        <authorList>
            <person name="Sheffer M.M."/>
            <person name="Hoppe A."/>
            <person name="Krehenwinkel H."/>
            <person name="Uhl G."/>
            <person name="Kuss A.W."/>
            <person name="Jensen L."/>
            <person name="Jensen C."/>
            <person name="Gillespie R.G."/>
            <person name="Hoff K.J."/>
            <person name="Prost S."/>
        </authorList>
    </citation>
    <scope>NUCLEOTIDE SEQUENCE</scope>
</reference>
<accession>A0A8T0F902</accession>
<organism evidence="2 3">
    <name type="scientific">Argiope bruennichi</name>
    <name type="common">Wasp spider</name>
    <name type="synonym">Aranea bruennichi</name>
    <dbReference type="NCBI Taxonomy" id="94029"/>
    <lineage>
        <taxon>Eukaryota</taxon>
        <taxon>Metazoa</taxon>
        <taxon>Ecdysozoa</taxon>
        <taxon>Arthropoda</taxon>
        <taxon>Chelicerata</taxon>
        <taxon>Arachnida</taxon>
        <taxon>Araneae</taxon>
        <taxon>Araneomorphae</taxon>
        <taxon>Entelegynae</taxon>
        <taxon>Araneoidea</taxon>
        <taxon>Araneidae</taxon>
        <taxon>Argiope</taxon>
    </lineage>
</organism>
<evidence type="ECO:0000256" key="1">
    <source>
        <dbReference type="ARBA" id="ARBA00004123"/>
    </source>
</evidence>
<gene>
    <name evidence="2" type="ORF">HNY73_011391</name>
</gene>
<comment type="subcellular location">
    <subcellularLocation>
        <location evidence="1">Nucleus</location>
    </subcellularLocation>
</comment>
<dbReference type="EMBL" id="JABXBU010000030">
    <property type="protein sequence ID" value="KAF8785899.1"/>
    <property type="molecule type" value="Genomic_DNA"/>
</dbReference>
<dbReference type="GO" id="GO:0005634">
    <property type="term" value="C:nucleus"/>
    <property type="evidence" value="ECO:0007669"/>
    <property type="project" value="UniProtKB-SubCell"/>
</dbReference>
<dbReference type="AlphaFoldDB" id="A0A8T0F902"/>
<keyword evidence="3" id="KW-1185">Reference proteome</keyword>
<sequence>MSARYHLSAYDCGRAIGRLEAGQSVTTVAAAMGVSKSVASRIKKAAEGRNALQKHAGGRGGNTTLLEDRYVALMSKRNRNLTPGQIAANLATATGTHVSARIISLRLNQVGLAVWKSSEEHLFYF</sequence>
<dbReference type="InterPro" id="IPR009057">
    <property type="entry name" value="Homeodomain-like_sf"/>
</dbReference>